<keyword evidence="14" id="KW-1185">Reference proteome</keyword>
<evidence type="ECO:0000313" key="13">
    <source>
        <dbReference type="EMBL" id="KAL1503435.1"/>
    </source>
</evidence>
<dbReference type="GO" id="GO:0016020">
    <property type="term" value="C:membrane"/>
    <property type="evidence" value="ECO:0007669"/>
    <property type="project" value="UniProtKB-SubCell"/>
</dbReference>
<dbReference type="CDD" id="cd03263">
    <property type="entry name" value="ABC_subfamily_A"/>
    <property type="match status" value="2"/>
</dbReference>
<dbReference type="PROSITE" id="PS00211">
    <property type="entry name" value="ABC_TRANSPORTER_1"/>
    <property type="match status" value="2"/>
</dbReference>
<feature type="transmembrane region" description="Helical" evidence="11">
    <location>
        <begin position="329"/>
        <end position="350"/>
    </location>
</feature>
<feature type="transmembrane region" description="Helical" evidence="11">
    <location>
        <begin position="75"/>
        <end position="94"/>
    </location>
</feature>
<keyword evidence="4 11" id="KW-0812">Transmembrane</keyword>
<dbReference type="GO" id="GO:0005524">
    <property type="term" value="F:ATP binding"/>
    <property type="evidence" value="ECO:0007669"/>
    <property type="project" value="UniProtKB-KW"/>
</dbReference>
<evidence type="ECO:0000256" key="9">
    <source>
        <dbReference type="ARBA" id="ARBA00023136"/>
    </source>
</evidence>
<evidence type="ECO:0000256" key="2">
    <source>
        <dbReference type="ARBA" id="ARBA00008869"/>
    </source>
</evidence>
<evidence type="ECO:0000256" key="3">
    <source>
        <dbReference type="ARBA" id="ARBA00022448"/>
    </source>
</evidence>
<dbReference type="FunFam" id="3.40.50.300:FF:000335">
    <property type="entry name" value="ATP binding cassette subfamily A member 5"/>
    <property type="match status" value="1"/>
</dbReference>
<keyword evidence="7" id="KW-0067">ATP-binding</keyword>
<evidence type="ECO:0000256" key="6">
    <source>
        <dbReference type="ARBA" id="ARBA00022741"/>
    </source>
</evidence>
<dbReference type="PROSITE" id="PS50893">
    <property type="entry name" value="ABC_TRANSPORTER_2"/>
    <property type="match status" value="2"/>
</dbReference>
<keyword evidence="8 11" id="KW-1133">Transmembrane helix</keyword>
<dbReference type="Proteomes" id="UP001515480">
    <property type="component" value="Unassembled WGS sequence"/>
</dbReference>
<dbReference type="SUPFAM" id="SSF52540">
    <property type="entry name" value="P-loop containing nucleoside triphosphate hydrolases"/>
    <property type="match status" value="2"/>
</dbReference>
<feature type="domain" description="ABC transporter" evidence="12">
    <location>
        <begin position="589"/>
        <end position="818"/>
    </location>
</feature>
<dbReference type="SMART" id="SM00382">
    <property type="entry name" value="AAA"/>
    <property type="match status" value="2"/>
</dbReference>
<organism evidence="13 14">
    <name type="scientific">Prymnesium parvum</name>
    <name type="common">Toxic golden alga</name>
    <dbReference type="NCBI Taxonomy" id="97485"/>
    <lineage>
        <taxon>Eukaryota</taxon>
        <taxon>Haptista</taxon>
        <taxon>Haptophyta</taxon>
        <taxon>Prymnesiophyceae</taxon>
        <taxon>Prymnesiales</taxon>
        <taxon>Prymnesiaceae</taxon>
        <taxon>Prymnesium</taxon>
    </lineage>
</organism>
<dbReference type="PANTHER" id="PTHR19229:SF36">
    <property type="entry name" value="ATP-BINDING CASSETTE SUB-FAMILY A MEMBER 2"/>
    <property type="match status" value="1"/>
</dbReference>
<evidence type="ECO:0000256" key="5">
    <source>
        <dbReference type="ARBA" id="ARBA00022737"/>
    </source>
</evidence>
<feature type="transmembrane region" description="Helical" evidence="11">
    <location>
        <begin position="1146"/>
        <end position="1170"/>
    </location>
</feature>
<dbReference type="Pfam" id="PF12698">
    <property type="entry name" value="ABC2_membrane_3"/>
    <property type="match status" value="2"/>
</dbReference>
<dbReference type="PANTHER" id="PTHR19229">
    <property type="entry name" value="ATP-BINDING CASSETTE TRANSPORTER SUBFAMILY A ABCA"/>
    <property type="match status" value="1"/>
</dbReference>
<feature type="region of interest" description="Disordered" evidence="10">
    <location>
        <begin position="927"/>
        <end position="953"/>
    </location>
</feature>
<reference evidence="13 14" key="1">
    <citation type="journal article" date="2024" name="Science">
        <title>Giant polyketide synthase enzymes in the biosynthesis of giant marine polyether toxins.</title>
        <authorList>
            <person name="Fallon T.R."/>
            <person name="Shende V.V."/>
            <person name="Wierzbicki I.H."/>
            <person name="Pendleton A.L."/>
            <person name="Watervoot N.F."/>
            <person name="Auber R.P."/>
            <person name="Gonzalez D.J."/>
            <person name="Wisecaver J.H."/>
            <person name="Moore B.S."/>
        </authorList>
    </citation>
    <scope>NUCLEOTIDE SEQUENCE [LARGE SCALE GENOMIC DNA]</scope>
    <source>
        <strain evidence="13 14">12B1</strain>
    </source>
</reference>
<dbReference type="InterPro" id="IPR003439">
    <property type="entry name" value="ABC_transporter-like_ATP-bd"/>
</dbReference>
<comment type="similarity">
    <text evidence="2">Belongs to the ABC transporter superfamily. ABCA family.</text>
</comment>
<proteinExistence type="inferred from homology"/>
<feature type="compositionally biased region" description="Pro residues" evidence="10">
    <location>
        <begin position="940"/>
        <end position="950"/>
    </location>
</feature>
<evidence type="ECO:0000256" key="8">
    <source>
        <dbReference type="ARBA" id="ARBA00022989"/>
    </source>
</evidence>
<feature type="transmembrane region" description="Helical" evidence="11">
    <location>
        <begin position="1204"/>
        <end position="1221"/>
    </location>
</feature>
<dbReference type="FunFam" id="3.40.50.300:FF:000298">
    <property type="entry name" value="ATP-binding cassette sub-family A member 12"/>
    <property type="match status" value="1"/>
</dbReference>
<keyword evidence="5" id="KW-0677">Repeat</keyword>
<gene>
    <name evidence="13" type="ORF">AB1Y20_011923</name>
</gene>
<feature type="transmembrane region" description="Helical" evidence="11">
    <location>
        <begin position="434"/>
        <end position="454"/>
    </location>
</feature>
<feature type="transmembrane region" description="Helical" evidence="11">
    <location>
        <begin position="406"/>
        <end position="428"/>
    </location>
</feature>
<feature type="transmembrane region" description="Helical" evidence="11">
    <location>
        <begin position="370"/>
        <end position="394"/>
    </location>
</feature>
<evidence type="ECO:0000256" key="10">
    <source>
        <dbReference type="SAM" id="MobiDB-lite"/>
    </source>
</evidence>
<accession>A0AB34IMZ4</accession>
<evidence type="ECO:0000256" key="4">
    <source>
        <dbReference type="ARBA" id="ARBA00022692"/>
    </source>
</evidence>
<feature type="domain" description="ABC transporter" evidence="12">
    <location>
        <begin position="1445"/>
        <end position="1677"/>
    </location>
</feature>
<dbReference type="InterPro" id="IPR003593">
    <property type="entry name" value="AAA+_ATPase"/>
</dbReference>
<dbReference type="Pfam" id="PF00005">
    <property type="entry name" value="ABC_tran"/>
    <property type="match status" value="2"/>
</dbReference>
<dbReference type="GO" id="GO:0005319">
    <property type="term" value="F:lipid transporter activity"/>
    <property type="evidence" value="ECO:0007669"/>
    <property type="project" value="TreeGrafter"/>
</dbReference>
<evidence type="ECO:0000256" key="11">
    <source>
        <dbReference type="SAM" id="Phobius"/>
    </source>
</evidence>
<dbReference type="GO" id="GO:0140359">
    <property type="term" value="F:ABC-type transporter activity"/>
    <property type="evidence" value="ECO:0007669"/>
    <property type="project" value="InterPro"/>
</dbReference>
<feature type="transmembrane region" description="Helical" evidence="11">
    <location>
        <begin position="980"/>
        <end position="997"/>
    </location>
</feature>
<comment type="subcellular location">
    <subcellularLocation>
        <location evidence="1">Membrane</location>
        <topology evidence="1">Multi-pass membrane protein</topology>
    </subcellularLocation>
</comment>
<dbReference type="EMBL" id="JBGBPQ010000021">
    <property type="protein sequence ID" value="KAL1503435.1"/>
    <property type="molecule type" value="Genomic_DNA"/>
</dbReference>
<dbReference type="Gene3D" id="3.40.50.300">
    <property type="entry name" value="P-loop containing nucleotide triphosphate hydrolases"/>
    <property type="match status" value="2"/>
</dbReference>
<evidence type="ECO:0000256" key="7">
    <source>
        <dbReference type="ARBA" id="ARBA00022840"/>
    </source>
</evidence>
<dbReference type="InterPro" id="IPR026082">
    <property type="entry name" value="ABCA"/>
</dbReference>
<keyword evidence="9 11" id="KW-0472">Membrane</keyword>
<feature type="transmembrane region" description="Helical" evidence="11">
    <location>
        <begin position="466"/>
        <end position="485"/>
    </location>
</feature>
<comment type="caution">
    <text evidence="13">The sequence shown here is derived from an EMBL/GenBank/DDBJ whole genome shotgun (WGS) entry which is preliminary data.</text>
</comment>
<feature type="transmembrane region" description="Helical" evidence="11">
    <location>
        <begin position="1352"/>
        <end position="1373"/>
    </location>
</feature>
<name>A0AB34IMZ4_PRYPA</name>
<protein>
    <recommendedName>
        <fullName evidence="12">ABC transporter domain-containing protein</fullName>
    </recommendedName>
</protein>
<dbReference type="InterPro" id="IPR027417">
    <property type="entry name" value="P-loop_NTPase"/>
</dbReference>
<feature type="transmembrane region" description="Helical" evidence="11">
    <location>
        <begin position="34"/>
        <end position="55"/>
    </location>
</feature>
<dbReference type="InterPro" id="IPR017871">
    <property type="entry name" value="ABC_transporter-like_CS"/>
</dbReference>
<dbReference type="InterPro" id="IPR013525">
    <property type="entry name" value="ABC2_TM"/>
</dbReference>
<evidence type="ECO:0000313" key="14">
    <source>
        <dbReference type="Proteomes" id="UP001515480"/>
    </source>
</evidence>
<keyword evidence="3" id="KW-0813">Transport</keyword>
<sequence length="1764" mass="188971">MPPVAPIERHPSSTLSQLATLLARKELLLKRTRPITTICELLLPALLCALLILGVSLSNLESAPDRLYAPPNLTAAYASLSPAAVAPLFLSNFVSGALAQSSLPPPLGVPPLGLYLAYAYWISALRPSKPLAPFDGTFLAFAAAPPASLDDAARLIDLAVNGSLASLRAALDAHPLLRSQIEAELAELPFPLPLDVFLDVPRVEMRAFASTDALEQAAEDNAPIWASVVFDSIPRDGVGNWSYQLRFNSSSVPSSKRTFDKFASGLSTKFYTYYSSGFLSLQSAINSHIYANQSGVDPAAAAAALPPFGVPFPTAAYTHNVFFNFAGNLVGLVVVFSTLIPLSTMLRSLVLEKESKLREELLMMGTALPAYYASILLTYGASFVATALIGAAEIGFSCYTHSSPTLVLLLFVLFALASLAFTLAMTPFFTNARLAALLGPLLFFLSSQLYNLFLDQGELADGRVGAKSAVSLLPAMAFYLGASLMTQYEGSQQGITWSTVHEGEFPLSASLAFLFFDIILWLCLAWYFDQVVPSEYGLQRKPWFLLQPSYWCGGGTSSCSGAPLLATASASEETMVVEPLPQPVGDAGVRTAGLRKVWPRGVAVHSLDLEMCAGQITALLGANGAGKTTTISMLTGLIAPSAGDARIDGKSITSQMAQIRLSLGVCPQVNVIFESLTPTQHLRLYGALKGLFGAALHEAVEQMLEQVKLSERKHTPAGALSGGQKRKLCLGIALMGGSRTIFLDEPTSGMDPHSRRAIWGLLREQREGRTLVLTTHFLDEAELLSDRIAIMAEGRLCCVGSALFLKAHFGVGYSLSLVKASSAAFNGAKVLEFIKRYAPHGRIISDNRIEAVVQLPGDDLAQLQKLLLALEASLAALGVKEYGATCTTLEDVFLKINEAALERLARQEHEREAGELAVPMLTELPAAKPQPDAHSVTIAPPLPPPPPPPSRASALGTYRSLVVKRALSARRDCCTTTCQLLFPVVLIFLALSILNISSRIVDTGPAIELTPAGVFLSSAWSGPAVPRPVPLLLADDNATLALSANLREQGWAPAANVSNCSEEFPLAAVELSEHLLAHRSSEVVGAITENASLLSALLFNASAIHSLPALVNSLYDARVAIASGNQSFIHAVSKDLPLSKDRKAKIASFVSVFASIMILIPFAFVAATFVTPLLRERESGSKQMQFVSGVKGLTYWLSSWSWDTLMYILVLACSLLVFAIARRDEFTGSTEAFGATALTLALFGFATLPLSSAASFLFKSPSNGLIVLITFHFLTGFGLVIADFILSEIDDTKDVSKYLKWLYRLFPAYCLGSSFYSLSTRQVFVQAGQASGPLYGFSCSSNGLFCPLGAPLLYLFLEGVFFICLTLLLQAAASHTALLSRCSSPFGALLARLGFRAAATPLITTLPLDADAAALPPLPSGRELEDDAVADERRAIDGGDASGQLVLRHLHKVYGGEGGKTAVRDLCLRIQTGECFGFLGVNGAGKSTTFSMLTGAVQPTSGDALLNGMSILTDQDAIRRQVGYCPQHDALENLMTGRETLRMYASIKQVPRELIDAEVDGLLADLDLLKFADKPAGQYSGGNKRKLCVGIALVGGPQLVLLDEPSSGMDAASKRFLWTVIRRRTANCCTVLTTHSMEECEALCGRIGVMVDGSLRCLGPIQTLKTLYGQGYKIDLRLDVERSNAQEVLDFLQQCCGGTAKLEELEPPVMTLTVPSDAARLPDLMGRLAEAREVHHVHECSVTQCSLEQIFLLMASKSKLRASI</sequence>
<evidence type="ECO:0000256" key="1">
    <source>
        <dbReference type="ARBA" id="ARBA00004141"/>
    </source>
</evidence>
<dbReference type="GO" id="GO:0016887">
    <property type="term" value="F:ATP hydrolysis activity"/>
    <property type="evidence" value="ECO:0007669"/>
    <property type="project" value="InterPro"/>
</dbReference>
<feature type="transmembrane region" description="Helical" evidence="11">
    <location>
        <begin position="1264"/>
        <end position="1286"/>
    </location>
</feature>
<feature type="transmembrane region" description="Helical" evidence="11">
    <location>
        <begin position="1233"/>
        <end position="1258"/>
    </location>
</feature>
<keyword evidence="6" id="KW-0547">Nucleotide-binding</keyword>
<feature type="transmembrane region" description="Helical" evidence="11">
    <location>
        <begin position="505"/>
        <end position="528"/>
    </location>
</feature>
<evidence type="ECO:0000259" key="12">
    <source>
        <dbReference type="PROSITE" id="PS50893"/>
    </source>
</evidence>